<dbReference type="AlphaFoldDB" id="A0A847D279"/>
<keyword evidence="1" id="KW-0175">Coiled coil</keyword>
<proteinExistence type="predicted"/>
<dbReference type="EMBL" id="JAAZCD010000069">
    <property type="protein sequence ID" value="NLD31212.1"/>
    <property type="molecule type" value="Genomic_DNA"/>
</dbReference>
<dbReference type="Proteomes" id="UP000589373">
    <property type="component" value="Unassembled WGS sequence"/>
</dbReference>
<feature type="region of interest" description="Disordered" evidence="2">
    <location>
        <begin position="163"/>
        <end position="209"/>
    </location>
</feature>
<dbReference type="RefSeq" id="WP_276641961.1">
    <property type="nucleotide sequence ID" value="NZ_JAAZCD010000069.1"/>
</dbReference>
<feature type="coiled-coil region" evidence="1">
    <location>
        <begin position="473"/>
        <end position="507"/>
    </location>
</feature>
<feature type="compositionally biased region" description="Acidic residues" evidence="2">
    <location>
        <begin position="183"/>
        <end position="192"/>
    </location>
</feature>
<gene>
    <name evidence="3" type="ORF">GX662_03005</name>
</gene>
<sequence length="567" mass="66546">MLYVSYGFVPKAFKPFLKKRAHDYTLYEAENQLKAYQTSQTSSFFEMPKLEIKQIKAGRNETLLTLNLKSNEMQADTFSLESYLEEYFLSNYMDFSDFEELRQDLSESSGPEIKMPENKAERKWLPVRKKKAAETSVAPDLAVMTSKEYDFTQDFTEEEWALAESELEETESFSNEDGSAAEREEEETSEWADQEKKYVPQQEEGYSSNEMEPDLFKKEMLRTIQQKVTGWQAVLADPQQNIFEKQLAQFQLGREQEKLQLLEGVLLSHERSLRYFQTEKEAEAALRLEETLTIVRLEKEKEYEAILQGIEDRAKAQYAEERRVFQQKLETEKQAQKSIIERNYQQALAQLEDRLNEKERIKKEELAEKGNVFLEQEYAKRKRELEDAINQERVRVTATLQAEMLAETQQTKEALLAKQEAILANFEEETAAQLERHQKEWYAAFEAMEREIQQTEKSKQHRIKAETYRLRAQEQLEATLREKDLQIAALRAEVDKVEKEYQLFMAKERAEQARKEATLETYAKEKEELNHSFKTFLEVNSQKQKAGMILSASSFLIMVIVLLTTLL</sequence>
<organism evidence="3 4">
    <name type="scientific">Trichococcus flocculiformis</name>
    <dbReference type="NCBI Taxonomy" id="82803"/>
    <lineage>
        <taxon>Bacteria</taxon>
        <taxon>Bacillati</taxon>
        <taxon>Bacillota</taxon>
        <taxon>Bacilli</taxon>
        <taxon>Lactobacillales</taxon>
        <taxon>Carnobacteriaceae</taxon>
        <taxon>Trichococcus</taxon>
    </lineage>
</organism>
<evidence type="ECO:0000313" key="3">
    <source>
        <dbReference type="EMBL" id="NLD31212.1"/>
    </source>
</evidence>
<comment type="caution">
    <text evidence="3">The sequence shown here is derived from an EMBL/GenBank/DDBJ whole genome shotgun (WGS) entry which is preliminary data.</text>
</comment>
<evidence type="ECO:0000313" key="4">
    <source>
        <dbReference type="Proteomes" id="UP000589373"/>
    </source>
</evidence>
<evidence type="ECO:0000256" key="1">
    <source>
        <dbReference type="SAM" id="Coils"/>
    </source>
</evidence>
<reference evidence="3 4" key="1">
    <citation type="journal article" date="2020" name="Biotechnol. Biofuels">
        <title>New insights from the biogas microbiome by comprehensive genome-resolved metagenomics of nearly 1600 species originating from multiple anaerobic digesters.</title>
        <authorList>
            <person name="Campanaro S."/>
            <person name="Treu L."/>
            <person name="Rodriguez-R L.M."/>
            <person name="Kovalovszki A."/>
            <person name="Ziels R.M."/>
            <person name="Maus I."/>
            <person name="Zhu X."/>
            <person name="Kougias P.G."/>
            <person name="Basile A."/>
            <person name="Luo G."/>
            <person name="Schluter A."/>
            <person name="Konstantinidis K.T."/>
            <person name="Angelidaki I."/>
        </authorList>
    </citation>
    <scope>NUCLEOTIDE SEQUENCE [LARGE SCALE GENOMIC DNA]</scope>
    <source>
        <strain evidence="3">AS07pgkLD_105</strain>
    </source>
</reference>
<accession>A0A847D279</accession>
<name>A0A847D279_9LACT</name>
<protein>
    <submittedName>
        <fullName evidence="3">Uncharacterized protein</fullName>
    </submittedName>
</protein>
<feature type="coiled-coil region" evidence="1">
    <location>
        <begin position="341"/>
        <end position="429"/>
    </location>
</feature>
<evidence type="ECO:0000256" key="2">
    <source>
        <dbReference type="SAM" id="MobiDB-lite"/>
    </source>
</evidence>